<sequence>MIVHLYKFVDQLCGLVVNRLKQKKLPFIPTISVVQYSDRIFFETYYTIINSYSTRSKEITILETNSSDSEIGKTILKHLDLSKTIKKFTNQERKENEEYYKKSTGLRSIKAQMKDSLYVHVKRQNNQITFSPTINGGTAGNRKGYNFLSGEEIVIANNEDFESIGKALKSALKKCS</sequence>
<dbReference type="InterPro" id="IPR037891">
    <property type="entry name" value="Cdil-like_sf"/>
</dbReference>
<evidence type="ECO:0000313" key="1">
    <source>
        <dbReference type="EMBL" id="MBB4802603.1"/>
    </source>
</evidence>
<dbReference type="EMBL" id="JACHLD010000004">
    <property type="protein sequence ID" value="MBB4802603.1"/>
    <property type="molecule type" value="Genomic_DNA"/>
</dbReference>
<dbReference type="CDD" id="cd13445">
    <property type="entry name" value="CDI_inhibitor_EC869_like"/>
    <property type="match status" value="1"/>
</dbReference>
<dbReference type="SUPFAM" id="SSF160207">
    <property type="entry name" value="NMB0488-like"/>
    <property type="match status" value="1"/>
</dbReference>
<gene>
    <name evidence="1" type="ORF">HNP37_002678</name>
</gene>
<dbReference type="Proteomes" id="UP000561681">
    <property type="component" value="Unassembled WGS sequence"/>
</dbReference>
<name>A0A7W7IYG1_9FLAO</name>
<dbReference type="Pfam" id="PF07262">
    <property type="entry name" value="CdiI"/>
    <property type="match status" value="1"/>
</dbReference>
<dbReference type="Gene3D" id="3.40.1590.10">
    <property type="entry name" value="NMB0488-like"/>
    <property type="match status" value="1"/>
</dbReference>
<proteinExistence type="predicted"/>
<evidence type="ECO:0000313" key="2">
    <source>
        <dbReference type="Proteomes" id="UP000561681"/>
    </source>
</evidence>
<dbReference type="AlphaFoldDB" id="A0A7W7IYG1"/>
<reference evidence="1 2" key="1">
    <citation type="submission" date="2020-08" db="EMBL/GenBank/DDBJ databases">
        <title>Functional genomics of gut bacteria from endangered species of beetles.</title>
        <authorList>
            <person name="Carlos-Shanley C."/>
        </authorList>
    </citation>
    <scope>NUCLEOTIDE SEQUENCE [LARGE SCALE GENOMIC DNA]</scope>
    <source>
        <strain evidence="1 2">S00142</strain>
    </source>
</reference>
<dbReference type="RefSeq" id="WP_184162676.1">
    <property type="nucleotide sequence ID" value="NZ_JACHLD010000004.1"/>
</dbReference>
<protein>
    <submittedName>
        <fullName evidence="1">Uncharacterized protein</fullName>
    </submittedName>
</protein>
<keyword evidence="2" id="KW-1185">Reference proteome</keyword>
<dbReference type="InterPro" id="IPR009888">
    <property type="entry name" value="CdiI_Proteobact"/>
</dbReference>
<organism evidence="1 2">
    <name type="scientific">Flavobacterium nitrogenifigens</name>
    <dbReference type="NCBI Taxonomy" id="1617283"/>
    <lineage>
        <taxon>Bacteria</taxon>
        <taxon>Pseudomonadati</taxon>
        <taxon>Bacteroidota</taxon>
        <taxon>Flavobacteriia</taxon>
        <taxon>Flavobacteriales</taxon>
        <taxon>Flavobacteriaceae</taxon>
        <taxon>Flavobacterium</taxon>
    </lineage>
</organism>
<accession>A0A7W7IYG1</accession>
<comment type="caution">
    <text evidence="1">The sequence shown here is derived from an EMBL/GenBank/DDBJ whole genome shotgun (WGS) entry which is preliminary data.</text>
</comment>